<dbReference type="Pfam" id="PF18765">
    <property type="entry name" value="Polbeta"/>
    <property type="match status" value="1"/>
</dbReference>
<dbReference type="EMBL" id="CP007451">
    <property type="protein sequence ID" value="AHW58972.1"/>
    <property type="molecule type" value="Genomic_DNA"/>
</dbReference>
<evidence type="ECO:0000313" key="5">
    <source>
        <dbReference type="Proteomes" id="UP000181981"/>
    </source>
</evidence>
<protein>
    <submittedName>
        <fullName evidence="2">DNA polymerase subunit beta</fullName>
    </submittedName>
    <submittedName>
        <fullName evidence="3">Predicted nucleotidyltransferase</fullName>
    </submittedName>
</protein>
<dbReference type="HOGENOM" id="CLU_130257_1_0_10"/>
<dbReference type="STRING" id="1168034.FH5T_03460"/>
<dbReference type="Gene3D" id="3.30.460.10">
    <property type="entry name" value="Beta Polymerase, domain 2"/>
    <property type="match status" value="1"/>
</dbReference>
<dbReference type="Proteomes" id="UP000181981">
    <property type="component" value="Unassembled WGS sequence"/>
</dbReference>
<dbReference type="EMBL" id="FOHT01000015">
    <property type="protein sequence ID" value="SET52543.1"/>
    <property type="molecule type" value="Genomic_DNA"/>
</dbReference>
<dbReference type="NCBIfam" id="NF047752">
    <property type="entry name" value="MntA_antitoxin"/>
    <property type="match status" value="1"/>
</dbReference>
<dbReference type="CDD" id="cd05403">
    <property type="entry name" value="NT_KNTase_like"/>
    <property type="match status" value="1"/>
</dbReference>
<dbReference type="RefSeq" id="WP_038555692.1">
    <property type="nucleotide sequence ID" value="NZ_FOHT01000015.1"/>
</dbReference>
<proteinExistence type="predicted"/>
<accession>X5DF26</accession>
<dbReference type="Proteomes" id="UP000023772">
    <property type="component" value="Chromosome"/>
</dbReference>
<dbReference type="InterPro" id="IPR052930">
    <property type="entry name" value="TA_antitoxin_MntA"/>
</dbReference>
<keyword evidence="4" id="KW-1185">Reference proteome</keyword>
<dbReference type="InterPro" id="IPR043519">
    <property type="entry name" value="NT_sf"/>
</dbReference>
<dbReference type="SUPFAM" id="SSF81301">
    <property type="entry name" value="Nucleotidyltransferase"/>
    <property type="match status" value="1"/>
</dbReference>
<dbReference type="KEGG" id="dori:FH5T_03460"/>
<dbReference type="OrthoDB" id="9803106at2"/>
<dbReference type="AlphaFoldDB" id="X5DF26"/>
<reference evidence="3 5" key="2">
    <citation type="submission" date="2016-10" db="EMBL/GenBank/DDBJ databases">
        <authorList>
            <person name="de Groot N.N."/>
        </authorList>
    </citation>
    <scope>NUCLEOTIDE SEQUENCE [LARGE SCALE GENOMIC DNA]</scope>
    <source>
        <strain evidence="3 5">DSM 25947</strain>
    </source>
</reference>
<evidence type="ECO:0000259" key="1">
    <source>
        <dbReference type="Pfam" id="PF18765"/>
    </source>
</evidence>
<dbReference type="PANTHER" id="PTHR43852">
    <property type="entry name" value="NUCLEOTIDYLTRANSFERASE"/>
    <property type="match status" value="1"/>
</dbReference>
<feature type="domain" description="Polymerase beta nucleotidyltransferase" evidence="1">
    <location>
        <begin position="9"/>
        <end position="98"/>
    </location>
</feature>
<dbReference type="InterPro" id="IPR041633">
    <property type="entry name" value="Polbeta"/>
</dbReference>
<dbReference type="PANTHER" id="PTHR43852:SF2">
    <property type="entry name" value="PROTEIN ADENYLYLTRANSFERASE MNTA"/>
    <property type="match status" value="1"/>
</dbReference>
<dbReference type="eggNOG" id="COG1669">
    <property type="taxonomic scope" value="Bacteria"/>
</dbReference>
<gene>
    <name evidence="2" type="ORF">FH5T_03460</name>
    <name evidence="3" type="ORF">SAMN05444285_11564</name>
</gene>
<name>X5DF26_9BACT</name>
<organism evidence="3 5">
    <name type="scientific">Draconibacterium orientale</name>
    <dbReference type="NCBI Taxonomy" id="1168034"/>
    <lineage>
        <taxon>Bacteria</taxon>
        <taxon>Pseudomonadati</taxon>
        <taxon>Bacteroidota</taxon>
        <taxon>Bacteroidia</taxon>
        <taxon>Marinilabiliales</taxon>
        <taxon>Prolixibacteraceae</taxon>
        <taxon>Draconibacterium</taxon>
    </lineage>
</organism>
<reference evidence="2 4" key="1">
    <citation type="submission" date="2014-03" db="EMBL/GenBank/DDBJ databases">
        <title>Complete genome sequence of a deeply braunched marine Bacteroidia bacterium Draconibacterium orientale type strain FH5T.</title>
        <authorList>
            <person name="Li X."/>
            <person name="Wang X."/>
            <person name="Xie Z."/>
            <person name="Du Z."/>
            <person name="Chen G."/>
        </authorList>
    </citation>
    <scope>NUCLEOTIDE SEQUENCE [LARGE SCALE GENOMIC DNA]</scope>
    <source>
        <strain evidence="2 4">FH5</strain>
    </source>
</reference>
<dbReference type="GO" id="GO:0016740">
    <property type="term" value="F:transferase activity"/>
    <property type="evidence" value="ECO:0007669"/>
    <property type="project" value="UniProtKB-KW"/>
</dbReference>
<evidence type="ECO:0000313" key="2">
    <source>
        <dbReference type="EMBL" id="AHW58972.1"/>
    </source>
</evidence>
<sequence>MSTLPENIIIDFLQKHIAGVYAVYLYGSFANGVTTAESDVDLAFLSEAHITNVAKWKIQEKLAAALNKDVDLVNLKDASVVLRKEIVEKGQLLYSSDRYKTESFEMTTLSMYLDLNETRKDILNDYKEKYGRDPSK</sequence>
<evidence type="ECO:0000313" key="3">
    <source>
        <dbReference type="EMBL" id="SET52543.1"/>
    </source>
</evidence>
<keyword evidence="3" id="KW-0808">Transferase</keyword>
<evidence type="ECO:0000313" key="4">
    <source>
        <dbReference type="Proteomes" id="UP000023772"/>
    </source>
</evidence>